<dbReference type="Proteomes" id="UP001056778">
    <property type="component" value="Chromosome 5"/>
</dbReference>
<protein>
    <submittedName>
        <fullName evidence="1">Late secretory pathway protein avl9-related</fullName>
    </submittedName>
</protein>
<evidence type="ECO:0000313" key="1">
    <source>
        <dbReference type="EMBL" id="KAI4461506.1"/>
    </source>
</evidence>
<evidence type="ECO:0000313" key="2">
    <source>
        <dbReference type="Proteomes" id="UP001056778"/>
    </source>
</evidence>
<sequence>MNELQKPILYVIVVGFHHKKGCQVEYSFPPLIPDSPNECPPGWKYLPTLALPDGSHNYDEDTVFFHLPSLTQPKKTVYGISCYRQIPVEKLKNRTADITRGTVQKSVCVLSTIPLFGHIQVKMSLITHAYFDEGDFSKVSLLEDTYHHLNSVLIHNDLSSQTYVGLFLRDFVLHWKHKAILLFKLLLLEKRVIFHKSPVHPLCSTILSLLSLYPGMIEQGLEQAACVRLSRPMSPMPNYSDDDITPECSPKHISSITNEKRENVNNAVVPNNLSINRNVEVNDTSSTLMANGNENKEDKYGSREFDHFNSSFMSAWKDTYNYKMWNSLESPGILEVNPGHPFSGQLSVSDMKLRLSHTIQNTESGRKLNQAMVTTGRAVATTSKAVGGAFSQAKGVFSNWWSNLLVSPDPVHKGVDTLNENRIEENTDMKKANASENDDTISNNQDKNKNIPNGFIVTDVTEKETNTGASQNRCVGHNPGEVHLV</sequence>
<name>A0ACB9T3W6_HOLOL</name>
<dbReference type="EMBL" id="CM043019">
    <property type="protein sequence ID" value="KAI4461506.1"/>
    <property type="molecule type" value="Genomic_DNA"/>
</dbReference>
<keyword evidence="2" id="KW-1185">Reference proteome</keyword>
<accession>A0ACB9T3W6</accession>
<gene>
    <name evidence="1" type="ORF">MML48_5g00004081</name>
</gene>
<proteinExistence type="predicted"/>
<organism evidence="1 2">
    <name type="scientific">Holotrichia oblita</name>
    <name type="common">Chafer beetle</name>
    <dbReference type="NCBI Taxonomy" id="644536"/>
    <lineage>
        <taxon>Eukaryota</taxon>
        <taxon>Metazoa</taxon>
        <taxon>Ecdysozoa</taxon>
        <taxon>Arthropoda</taxon>
        <taxon>Hexapoda</taxon>
        <taxon>Insecta</taxon>
        <taxon>Pterygota</taxon>
        <taxon>Neoptera</taxon>
        <taxon>Endopterygota</taxon>
        <taxon>Coleoptera</taxon>
        <taxon>Polyphaga</taxon>
        <taxon>Scarabaeiformia</taxon>
        <taxon>Scarabaeidae</taxon>
        <taxon>Melolonthinae</taxon>
        <taxon>Holotrichia</taxon>
    </lineage>
</organism>
<reference evidence="1" key="1">
    <citation type="submission" date="2022-04" db="EMBL/GenBank/DDBJ databases">
        <title>Chromosome-scale genome assembly of Holotrichia oblita Faldermann.</title>
        <authorList>
            <person name="Rongchong L."/>
        </authorList>
    </citation>
    <scope>NUCLEOTIDE SEQUENCE</scope>
    <source>
        <strain evidence="1">81SQS9</strain>
    </source>
</reference>
<comment type="caution">
    <text evidence="1">The sequence shown here is derived from an EMBL/GenBank/DDBJ whole genome shotgun (WGS) entry which is preliminary data.</text>
</comment>